<proteinExistence type="inferred from homology"/>
<dbReference type="InterPro" id="IPR000757">
    <property type="entry name" value="Beta-glucanase-like"/>
</dbReference>
<dbReference type="Pfam" id="PF26113">
    <property type="entry name" value="GH16_XgeA"/>
    <property type="match status" value="1"/>
</dbReference>
<dbReference type="PANTHER" id="PTHR10963:SF55">
    <property type="entry name" value="GLYCOSIDE HYDROLASE FAMILY 16 PROTEIN"/>
    <property type="match status" value="1"/>
</dbReference>
<evidence type="ECO:0000259" key="2">
    <source>
        <dbReference type="PROSITE" id="PS51762"/>
    </source>
</evidence>
<evidence type="ECO:0000313" key="4">
    <source>
        <dbReference type="Proteomes" id="UP000287188"/>
    </source>
</evidence>
<dbReference type="PANTHER" id="PTHR10963">
    <property type="entry name" value="GLYCOSYL HYDROLASE-RELATED"/>
    <property type="match status" value="1"/>
</dbReference>
<dbReference type="CDD" id="cd23342">
    <property type="entry name" value="beta-trefoil_FSCN_ZgPorA-like"/>
    <property type="match status" value="1"/>
</dbReference>
<dbReference type="InterPro" id="IPR050546">
    <property type="entry name" value="Glycosyl_Hydrlase_16"/>
</dbReference>
<dbReference type="CDD" id="cd02182">
    <property type="entry name" value="GH16_Strep_laminarinase_like"/>
    <property type="match status" value="1"/>
</dbReference>
<dbReference type="EMBL" id="BIFS01000002">
    <property type="protein sequence ID" value="GCE24495.1"/>
    <property type="molecule type" value="Genomic_DNA"/>
</dbReference>
<gene>
    <name evidence="3" type="ORF">KDK_82950</name>
</gene>
<dbReference type="Gene3D" id="2.60.120.200">
    <property type="match status" value="1"/>
</dbReference>
<dbReference type="Proteomes" id="UP000287188">
    <property type="component" value="Unassembled WGS sequence"/>
</dbReference>
<dbReference type="PROSITE" id="PS51762">
    <property type="entry name" value="GH16_2"/>
    <property type="match status" value="1"/>
</dbReference>
<dbReference type="RefSeq" id="WP_246035728.1">
    <property type="nucleotide sequence ID" value="NZ_BIFS01000002.1"/>
</dbReference>
<evidence type="ECO:0000313" key="3">
    <source>
        <dbReference type="EMBL" id="GCE24495.1"/>
    </source>
</evidence>
<dbReference type="GO" id="GO:0005975">
    <property type="term" value="P:carbohydrate metabolic process"/>
    <property type="evidence" value="ECO:0007669"/>
    <property type="project" value="InterPro"/>
</dbReference>
<dbReference type="Gene3D" id="2.80.10.50">
    <property type="match status" value="1"/>
</dbReference>
<dbReference type="InterPro" id="IPR013320">
    <property type="entry name" value="ConA-like_dom_sf"/>
</dbReference>
<dbReference type="SUPFAM" id="SSF50405">
    <property type="entry name" value="Actin-crosslinking proteins"/>
    <property type="match status" value="1"/>
</dbReference>
<dbReference type="SUPFAM" id="SSF49899">
    <property type="entry name" value="Concanavalin A-like lectins/glucanases"/>
    <property type="match status" value="1"/>
</dbReference>
<reference evidence="4" key="1">
    <citation type="submission" date="2018-12" db="EMBL/GenBank/DDBJ databases">
        <title>Tengunoibacter tsumagoiensis gen. nov., sp. nov., Dictyobacter kobayashii sp. nov., D. alpinus sp. nov., and D. joshuensis sp. nov. and description of Dictyobacteraceae fam. nov. within the order Ktedonobacterales isolated from Tengu-no-mugimeshi.</title>
        <authorList>
            <person name="Wang C.M."/>
            <person name="Zheng Y."/>
            <person name="Sakai Y."/>
            <person name="Toyoda A."/>
            <person name="Minakuchi Y."/>
            <person name="Abe K."/>
            <person name="Yokota A."/>
            <person name="Yabe S."/>
        </authorList>
    </citation>
    <scope>NUCLEOTIDE SEQUENCE [LARGE SCALE GENOMIC DNA]</scope>
    <source>
        <strain evidence="4">Uno11</strain>
    </source>
</reference>
<dbReference type="InterPro" id="IPR008999">
    <property type="entry name" value="Actin-crosslinking"/>
</dbReference>
<organism evidence="3 4">
    <name type="scientific">Dictyobacter kobayashii</name>
    <dbReference type="NCBI Taxonomy" id="2014872"/>
    <lineage>
        <taxon>Bacteria</taxon>
        <taxon>Bacillati</taxon>
        <taxon>Chloroflexota</taxon>
        <taxon>Ktedonobacteria</taxon>
        <taxon>Ktedonobacterales</taxon>
        <taxon>Dictyobacteraceae</taxon>
        <taxon>Dictyobacter</taxon>
    </lineage>
</organism>
<comment type="similarity">
    <text evidence="1">Belongs to the glycosyl hydrolase 16 family.</text>
</comment>
<protein>
    <recommendedName>
        <fullName evidence="2">GH16 domain-containing protein</fullName>
    </recommendedName>
</protein>
<feature type="domain" description="GH16" evidence="2">
    <location>
        <begin position="54"/>
        <end position="314"/>
    </location>
</feature>
<dbReference type="GO" id="GO:0004553">
    <property type="term" value="F:hydrolase activity, hydrolyzing O-glycosyl compounds"/>
    <property type="evidence" value="ECO:0007669"/>
    <property type="project" value="InterPro"/>
</dbReference>
<dbReference type="AlphaFoldDB" id="A0A402AZK3"/>
<accession>A0A402AZK3</accession>
<sequence>MFAHKRYLMPTGQQKYMQFVARRIALLTVSVFALILGTTLTIAPFSAAPKAHAASWNEIWNDEFNGSANSPVDSQWQFDLGTGWGNNQQETDTNSTANIYQDGNGNLAIKAINNNGSWTSGRIETTNSSFAAPAGGELEVTASIQLPNVTGAAAQGYWPAFWMLGSGIRNGGVWPNIGEIDAMESVNGTNVEYGTLHCGVNPGGPCNETNGLGGNTPCQGTTCQAGFHTYTVIVDRSTSPEEIRWYLDGTEFWHVASNNPGMDATTWANAVDHGFFIILNVAMGGYWPGYPTGSTQSGAHMNVDYVRVYTANGSTGGGSGAPIGHTIWLQTTNNYNYVSARTDQANTPLDANVTRVQAWEEFDVVDAGNGLIALRAHANNNYVSARKDQTNSPLEAVATQVQAWEEFVWLPQSNGTVALQAVANNNYVSARTDQANTPLDANVTQIQGWEQFTWGMV</sequence>
<keyword evidence="4" id="KW-1185">Reference proteome</keyword>
<name>A0A402AZK3_9CHLR</name>
<evidence type="ECO:0000256" key="1">
    <source>
        <dbReference type="ARBA" id="ARBA00006865"/>
    </source>
</evidence>
<comment type="caution">
    <text evidence="3">The sequence shown here is derived from an EMBL/GenBank/DDBJ whole genome shotgun (WGS) entry which is preliminary data.</text>
</comment>